<dbReference type="PANTHER" id="PTHR46830:SF2">
    <property type="entry name" value="ALPHA-1,4-N-ACETYLGLUCOSAMINYLTRANSFERASE"/>
    <property type="match status" value="1"/>
</dbReference>
<keyword evidence="1" id="KW-1133">Transmembrane helix</keyword>
<dbReference type="SUPFAM" id="SSF53448">
    <property type="entry name" value="Nucleotide-diphospho-sugar transferases"/>
    <property type="match status" value="1"/>
</dbReference>
<dbReference type="InterPro" id="IPR029044">
    <property type="entry name" value="Nucleotide-diphossugar_trans"/>
</dbReference>
<proteinExistence type="predicted"/>
<dbReference type="EMBL" id="NEDP02005376">
    <property type="protein sequence ID" value="OWF41655.1"/>
    <property type="molecule type" value="Genomic_DNA"/>
</dbReference>
<accession>A0A210PYU6</accession>
<dbReference type="Proteomes" id="UP000242188">
    <property type="component" value="Unassembled WGS sequence"/>
</dbReference>
<keyword evidence="3" id="KW-1185">Reference proteome</keyword>
<gene>
    <name evidence="2" type="ORF">KP79_PYT22064</name>
</gene>
<dbReference type="OrthoDB" id="6150660at2759"/>
<dbReference type="Gene3D" id="3.90.550.20">
    <property type="match status" value="1"/>
</dbReference>
<dbReference type="AlphaFoldDB" id="A0A210PYU6"/>
<dbReference type="Pfam" id="PF04488">
    <property type="entry name" value="Gly_transf_sug"/>
    <property type="match status" value="1"/>
</dbReference>
<organism evidence="2 3">
    <name type="scientific">Mizuhopecten yessoensis</name>
    <name type="common">Japanese scallop</name>
    <name type="synonym">Patinopecten yessoensis</name>
    <dbReference type="NCBI Taxonomy" id="6573"/>
    <lineage>
        <taxon>Eukaryota</taxon>
        <taxon>Metazoa</taxon>
        <taxon>Spiralia</taxon>
        <taxon>Lophotrochozoa</taxon>
        <taxon>Mollusca</taxon>
        <taxon>Bivalvia</taxon>
        <taxon>Autobranchia</taxon>
        <taxon>Pteriomorphia</taxon>
        <taxon>Pectinida</taxon>
        <taxon>Pectinoidea</taxon>
        <taxon>Pectinidae</taxon>
        <taxon>Mizuhopecten</taxon>
    </lineage>
</organism>
<feature type="transmembrane region" description="Helical" evidence="1">
    <location>
        <begin position="9"/>
        <end position="29"/>
    </location>
</feature>
<dbReference type="PANTHER" id="PTHR46830">
    <property type="entry name" value="TRANSFERASE, PUTATIVE-RELATED"/>
    <property type="match status" value="1"/>
</dbReference>
<evidence type="ECO:0000256" key="1">
    <source>
        <dbReference type="SAM" id="Phobius"/>
    </source>
</evidence>
<name>A0A210PYU6_MIZYE</name>
<keyword evidence="1" id="KW-0472">Membrane</keyword>
<keyword evidence="1" id="KW-0812">Transmembrane</keyword>
<comment type="caution">
    <text evidence="2">The sequence shown here is derived from an EMBL/GenBank/DDBJ whole genome shotgun (WGS) entry which is preliminary data.</text>
</comment>
<evidence type="ECO:0000313" key="2">
    <source>
        <dbReference type="EMBL" id="OWF41655.1"/>
    </source>
</evidence>
<reference evidence="2 3" key="1">
    <citation type="journal article" date="2017" name="Nat. Ecol. Evol.">
        <title>Scallop genome provides insights into evolution of bilaterian karyotype and development.</title>
        <authorList>
            <person name="Wang S."/>
            <person name="Zhang J."/>
            <person name="Jiao W."/>
            <person name="Li J."/>
            <person name="Xun X."/>
            <person name="Sun Y."/>
            <person name="Guo X."/>
            <person name="Huan P."/>
            <person name="Dong B."/>
            <person name="Zhang L."/>
            <person name="Hu X."/>
            <person name="Sun X."/>
            <person name="Wang J."/>
            <person name="Zhao C."/>
            <person name="Wang Y."/>
            <person name="Wang D."/>
            <person name="Huang X."/>
            <person name="Wang R."/>
            <person name="Lv J."/>
            <person name="Li Y."/>
            <person name="Zhang Z."/>
            <person name="Liu B."/>
            <person name="Lu W."/>
            <person name="Hui Y."/>
            <person name="Liang J."/>
            <person name="Zhou Z."/>
            <person name="Hou R."/>
            <person name="Li X."/>
            <person name="Liu Y."/>
            <person name="Li H."/>
            <person name="Ning X."/>
            <person name="Lin Y."/>
            <person name="Zhao L."/>
            <person name="Xing Q."/>
            <person name="Dou J."/>
            <person name="Li Y."/>
            <person name="Mao J."/>
            <person name="Guo H."/>
            <person name="Dou H."/>
            <person name="Li T."/>
            <person name="Mu C."/>
            <person name="Jiang W."/>
            <person name="Fu Q."/>
            <person name="Fu X."/>
            <person name="Miao Y."/>
            <person name="Liu J."/>
            <person name="Yu Q."/>
            <person name="Li R."/>
            <person name="Liao H."/>
            <person name="Li X."/>
            <person name="Kong Y."/>
            <person name="Jiang Z."/>
            <person name="Chourrout D."/>
            <person name="Li R."/>
            <person name="Bao Z."/>
        </authorList>
    </citation>
    <scope>NUCLEOTIDE SEQUENCE [LARGE SCALE GENOMIC DNA]</scope>
    <source>
        <strain evidence="2 3">PY_sf001</strain>
    </source>
</reference>
<sequence>MLHKTIRKIIALVAMATFLVVAYMITWSYDARSIFHNSDALPPQKEVPMLKMVTSPTGRKTSLLEKSDDYVVPNIVHFTWIGEYLHLQFHHFLSIKSAAIFIRPEQIYLHCDYEPIGSWWKALRKIVNIQVVKIDPPTSIFGHRVKRPEHKSDLIRLNVLEDQGGIFLENDVIVLKPFTPLRKYAFTMGLEYHSNPGRLNNGIIVAKKNATFLNIWRETYRNFTEREWDEHSSIIPYHLQYQFPHLIHVEERSLNYPSGPDRRLIYQDIYDWGDNYAIHLWYDLHALTHSPNDIKSMNTTFGQIARYVYYNTTKLM</sequence>
<dbReference type="InterPro" id="IPR007577">
    <property type="entry name" value="GlycoTrfase_DXD_sugar-bd_CS"/>
</dbReference>
<evidence type="ECO:0000313" key="3">
    <source>
        <dbReference type="Proteomes" id="UP000242188"/>
    </source>
</evidence>
<protein>
    <submittedName>
        <fullName evidence="2">Uncharacterized protein</fullName>
    </submittedName>
</protein>